<dbReference type="InterPro" id="IPR007527">
    <property type="entry name" value="Znf_SWIM"/>
</dbReference>
<feature type="region of interest" description="Disordered" evidence="2">
    <location>
        <begin position="262"/>
        <end position="281"/>
    </location>
</feature>
<dbReference type="EMBL" id="JAUTDP010000006">
    <property type="protein sequence ID" value="KAK3398780.1"/>
    <property type="molecule type" value="Genomic_DNA"/>
</dbReference>
<feature type="region of interest" description="Disordered" evidence="2">
    <location>
        <begin position="581"/>
        <end position="600"/>
    </location>
</feature>
<evidence type="ECO:0000259" key="3">
    <source>
        <dbReference type="PROSITE" id="PS50966"/>
    </source>
</evidence>
<feature type="domain" description="SWIM-type" evidence="3">
    <location>
        <begin position="121"/>
        <end position="154"/>
    </location>
</feature>
<feature type="compositionally biased region" description="Basic and acidic residues" evidence="2">
    <location>
        <begin position="400"/>
        <end position="415"/>
    </location>
</feature>
<evidence type="ECO:0000313" key="4">
    <source>
        <dbReference type="EMBL" id="KAK3398780.1"/>
    </source>
</evidence>
<evidence type="ECO:0000256" key="2">
    <source>
        <dbReference type="SAM" id="MobiDB-lite"/>
    </source>
</evidence>
<organism evidence="4 5">
    <name type="scientific">Sordaria brevicollis</name>
    <dbReference type="NCBI Taxonomy" id="83679"/>
    <lineage>
        <taxon>Eukaryota</taxon>
        <taxon>Fungi</taxon>
        <taxon>Dikarya</taxon>
        <taxon>Ascomycota</taxon>
        <taxon>Pezizomycotina</taxon>
        <taxon>Sordariomycetes</taxon>
        <taxon>Sordariomycetidae</taxon>
        <taxon>Sordariales</taxon>
        <taxon>Sordariaceae</taxon>
        <taxon>Sordaria</taxon>
    </lineage>
</organism>
<keyword evidence="5" id="KW-1185">Reference proteome</keyword>
<feature type="compositionally biased region" description="Low complexity" evidence="2">
    <location>
        <begin position="294"/>
        <end position="307"/>
    </location>
</feature>
<proteinExistence type="predicted"/>
<dbReference type="Proteomes" id="UP001281003">
    <property type="component" value="Unassembled WGS sequence"/>
</dbReference>
<dbReference type="GO" id="GO:0008270">
    <property type="term" value="F:zinc ion binding"/>
    <property type="evidence" value="ECO:0007669"/>
    <property type="project" value="UniProtKB-KW"/>
</dbReference>
<dbReference type="PANTHER" id="PTHR21540:SF0">
    <property type="entry name" value="PHD FAMILY PROTEIN"/>
    <property type="match status" value="1"/>
</dbReference>
<dbReference type="PROSITE" id="PS50966">
    <property type="entry name" value="ZF_SWIM"/>
    <property type="match status" value="1"/>
</dbReference>
<dbReference type="InterPro" id="IPR039903">
    <property type="entry name" value="Zswim2"/>
</dbReference>
<reference evidence="4" key="2">
    <citation type="submission" date="2023-07" db="EMBL/GenBank/DDBJ databases">
        <authorList>
            <consortium name="Lawrence Berkeley National Laboratory"/>
            <person name="Haridas S."/>
            <person name="Hensen N."/>
            <person name="Bonometti L."/>
            <person name="Westerberg I."/>
            <person name="Brannstrom I.O."/>
            <person name="Guillou S."/>
            <person name="Cros-Aarteil S."/>
            <person name="Calhoun S."/>
            <person name="Kuo A."/>
            <person name="Mondo S."/>
            <person name="Pangilinan J."/>
            <person name="Riley R."/>
            <person name="LaButti K."/>
            <person name="Andreopoulos B."/>
            <person name="Lipzen A."/>
            <person name="Chen C."/>
            <person name="Yanf M."/>
            <person name="Daum C."/>
            <person name="Ng V."/>
            <person name="Clum A."/>
            <person name="Steindorff A."/>
            <person name="Ohm R."/>
            <person name="Martin F."/>
            <person name="Silar P."/>
            <person name="Natvig D."/>
            <person name="Lalanne C."/>
            <person name="Gautier V."/>
            <person name="Ament-velasquez S.L."/>
            <person name="Kruys A."/>
            <person name="Hutchinson M.I."/>
            <person name="Powell A.J."/>
            <person name="Barry K."/>
            <person name="Miller A.N."/>
            <person name="Grigoriev I.V."/>
            <person name="Debuchy R."/>
            <person name="Gladieux P."/>
            <person name="Thoren M.H."/>
            <person name="Johannesson H."/>
        </authorList>
    </citation>
    <scope>NUCLEOTIDE SEQUENCE</scope>
    <source>
        <strain evidence="4">FGSC 1904</strain>
    </source>
</reference>
<dbReference type="GO" id="GO:0061630">
    <property type="term" value="F:ubiquitin protein ligase activity"/>
    <property type="evidence" value="ECO:0007669"/>
    <property type="project" value="InterPro"/>
</dbReference>
<feature type="region of interest" description="Disordered" evidence="2">
    <location>
        <begin position="607"/>
        <end position="673"/>
    </location>
</feature>
<feature type="compositionally biased region" description="Basic and acidic residues" evidence="2">
    <location>
        <begin position="611"/>
        <end position="642"/>
    </location>
</feature>
<sequence length="673" mass="75132">MDRVPSDYLPDDSDWTWTRFPNEILQTQCKRRGLSAYGDRKALQQRLLDHKQANVIIPRKGPWLMRPYTGENQDLHWQWRSRKHFISHVKDKSDAQVGLRKIFTVATRDQNGDYVPERPLGTVTFDRNPACTCVGGSIREKPCSHWLYVLRNVLRCPEPLLWQQSFLSSEIELIYRISPATRSRIHDSKYRQGDFCFVCFKDEHIEEPIWIQCTACGMPMDTCCYDNFLEARNVPPKKEGQCIVCLDKAHWDVEKYREQHDKAHLDNTGKSKVTATAPGPVESHVYSTIEAEIPKSASPSRSSSPHLSYKDDSGSNWSDCEEDCGSSRRRGKKPNKAMNAKKNATASPCLPLRCQPTAKATHSIVFESIHASPASPTRPVNGYGTSMVQVTVPGGPANYRLEKHPDEQPQGRDKQQQQQHQVRPALPVIRTVRESILPDLHPNQSKEMEVIELDDTISVISISSDCDSVYDPATSVPSQDRVPASAPFVASNFIPVQDLTTPPAVDVQQPVYSPSPSASGGPADEIIVETQAGSASDNENSVTSSGFLASTIRAWSAVVGGSRPQGPVNLNDGREGVVDCYGGDVNNDAVDNGPSPDWDSDTIIVKKKKKTDNSHNDGAVKRKVKETQELEGRSKRQRTNKESRHKIRRPQSKKGGKLRGVVRGQKVVEDREE</sequence>
<gene>
    <name evidence="4" type="ORF">B0T20DRAFT_498780</name>
</gene>
<comment type="caution">
    <text evidence="4">The sequence shown here is derived from an EMBL/GenBank/DDBJ whole genome shotgun (WGS) entry which is preliminary data.</text>
</comment>
<evidence type="ECO:0000256" key="1">
    <source>
        <dbReference type="PROSITE-ProRule" id="PRU00325"/>
    </source>
</evidence>
<keyword evidence="1" id="KW-0862">Zinc</keyword>
<keyword evidence="1" id="KW-0479">Metal-binding</keyword>
<name>A0AAE0PF38_SORBR</name>
<feature type="compositionally biased region" description="Basic residues" evidence="2">
    <location>
        <begin position="643"/>
        <end position="657"/>
    </location>
</feature>
<evidence type="ECO:0000313" key="5">
    <source>
        <dbReference type="Proteomes" id="UP001281003"/>
    </source>
</evidence>
<feature type="region of interest" description="Disordered" evidence="2">
    <location>
        <begin position="293"/>
        <end position="348"/>
    </location>
</feature>
<dbReference type="AlphaFoldDB" id="A0AAE0PF38"/>
<dbReference type="PANTHER" id="PTHR21540">
    <property type="entry name" value="RING FINGER AND SWIM DOMAIN-CONTAINING PROTEIN 2"/>
    <property type="match status" value="1"/>
</dbReference>
<reference evidence="4" key="1">
    <citation type="journal article" date="2023" name="Mol. Phylogenet. Evol.">
        <title>Genome-scale phylogeny and comparative genomics of the fungal order Sordariales.</title>
        <authorList>
            <person name="Hensen N."/>
            <person name="Bonometti L."/>
            <person name="Westerberg I."/>
            <person name="Brannstrom I.O."/>
            <person name="Guillou S."/>
            <person name="Cros-Aarteil S."/>
            <person name="Calhoun S."/>
            <person name="Haridas S."/>
            <person name="Kuo A."/>
            <person name="Mondo S."/>
            <person name="Pangilinan J."/>
            <person name="Riley R."/>
            <person name="LaButti K."/>
            <person name="Andreopoulos B."/>
            <person name="Lipzen A."/>
            <person name="Chen C."/>
            <person name="Yan M."/>
            <person name="Daum C."/>
            <person name="Ng V."/>
            <person name="Clum A."/>
            <person name="Steindorff A."/>
            <person name="Ohm R.A."/>
            <person name="Martin F."/>
            <person name="Silar P."/>
            <person name="Natvig D.O."/>
            <person name="Lalanne C."/>
            <person name="Gautier V."/>
            <person name="Ament-Velasquez S.L."/>
            <person name="Kruys A."/>
            <person name="Hutchinson M.I."/>
            <person name="Powell A.J."/>
            <person name="Barry K."/>
            <person name="Miller A.N."/>
            <person name="Grigoriev I.V."/>
            <person name="Debuchy R."/>
            <person name="Gladieux P."/>
            <person name="Hiltunen Thoren M."/>
            <person name="Johannesson H."/>
        </authorList>
    </citation>
    <scope>NUCLEOTIDE SEQUENCE</scope>
    <source>
        <strain evidence="4">FGSC 1904</strain>
    </source>
</reference>
<feature type="region of interest" description="Disordered" evidence="2">
    <location>
        <begin position="395"/>
        <end position="422"/>
    </location>
</feature>
<protein>
    <recommendedName>
        <fullName evidence="3">SWIM-type domain-containing protein</fullName>
    </recommendedName>
</protein>
<accession>A0AAE0PF38</accession>
<keyword evidence="1" id="KW-0863">Zinc-finger</keyword>